<evidence type="ECO:0000256" key="7">
    <source>
        <dbReference type="ARBA" id="ARBA00022723"/>
    </source>
</evidence>
<accession>A0A5E8CIM5</accession>
<keyword evidence="5" id="KW-0031">Aminopeptidase</keyword>
<comment type="catalytic activity">
    <reaction evidence="1">
        <text>Release of N-terminal amino acids, preferentially methionine, from peptides and arylamides.</text>
        <dbReference type="EC" id="3.4.11.18"/>
    </reaction>
</comment>
<evidence type="ECO:0000256" key="8">
    <source>
        <dbReference type="ARBA" id="ARBA00022801"/>
    </source>
</evidence>
<dbReference type="AlphaFoldDB" id="A0A5E8CIM5"/>
<dbReference type="NCBIfam" id="TIGR00501">
    <property type="entry name" value="met_pdase_II"/>
    <property type="match status" value="1"/>
</dbReference>
<evidence type="ECO:0000259" key="9">
    <source>
        <dbReference type="Pfam" id="PF00557"/>
    </source>
</evidence>
<keyword evidence="8" id="KW-0378">Hydrolase</keyword>
<dbReference type="HAMAP" id="MF_03175">
    <property type="entry name" value="MetAP_2_euk"/>
    <property type="match status" value="1"/>
</dbReference>
<dbReference type="InterPro" id="IPR018349">
    <property type="entry name" value="Pept_M24A_MAP2_BS"/>
</dbReference>
<dbReference type="GO" id="GO:0046872">
    <property type="term" value="F:metal ion binding"/>
    <property type="evidence" value="ECO:0007669"/>
    <property type="project" value="UniProtKB-KW"/>
</dbReference>
<dbReference type="SUPFAM" id="SSF46785">
    <property type="entry name" value="Winged helix' DNA-binding domain"/>
    <property type="match status" value="1"/>
</dbReference>
<organism evidence="10">
    <name type="scientific">seawater metagenome</name>
    <dbReference type="NCBI Taxonomy" id="1561972"/>
    <lineage>
        <taxon>unclassified sequences</taxon>
        <taxon>metagenomes</taxon>
        <taxon>ecological metagenomes</taxon>
    </lineage>
</organism>
<evidence type="ECO:0000256" key="2">
    <source>
        <dbReference type="ARBA" id="ARBA00001936"/>
    </source>
</evidence>
<dbReference type="PRINTS" id="PR00599">
    <property type="entry name" value="MAPEPTIDASE"/>
</dbReference>
<comment type="cofactor">
    <cofactor evidence="2">
        <name>Mn(2+)</name>
        <dbReference type="ChEBI" id="CHEBI:29035"/>
    </cofactor>
</comment>
<evidence type="ECO:0000256" key="1">
    <source>
        <dbReference type="ARBA" id="ARBA00000294"/>
    </source>
</evidence>
<feature type="domain" description="Peptidase M24" evidence="9">
    <location>
        <begin position="26"/>
        <end position="225"/>
    </location>
</feature>
<evidence type="ECO:0000256" key="5">
    <source>
        <dbReference type="ARBA" id="ARBA00022438"/>
    </source>
</evidence>
<dbReference type="InterPro" id="IPR036390">
    <property type="entry name" value="WH_DNA-bd_sf"/>
</dbReference>
<keyword evidence="7" id="KW-0479">Metal-binding</keyword>
<dbReference type="EMBL" id="CABVLZ010000002">
    <property type="protein sequence ID" value="VVU94927.1"/>
    <property type="molecule type" value="Genomic_DNA"/>
</dbReference>
<keyword evidence="6" id="KW-0645">Protease</keyword>
<dbReference type="InterPro" id="IPR001714">
    <property type="entry name" value="Pept_M24_MAP"/>
</dbReference>
<dbReference type="Gene3D" id="3.90.230.10">
    <property type="entry name" value="Creatinase/methionine aminopeptidase superfamily"/>
    <property type="match status" value="1"/>
</dbReference>
<dbReference type="PANTHER" id="PTHR45777">
    <property type="entry name" value="METHIONINE AMINOPEPTIDASE 2"/>
    <property type="match status" value="1"/>
</dbReference>
<proteinExistence type="inferred from homology"/>
<dbReference type="InterPro" id="IPR036388">
    <property type="entry name" value="WH-like_DNA-bd_sf"/>
</dbReference>
<evidence type="ECO:0000256" key="3">
    <source>
        <dbReference type="ARBA" id="ARBA00001941"/>
    </source>
</evidence>
<gene>
    <name evidence="10" type="ORF">CPAV1605_652</name>
</gene>
<comment type="cofactor">
    <cofactor evidence="4">
        <name>Fe(2+)</name>
        <dbReference type="ChEBI" id="CHEBI:29033"/>
    </cofactor>
</comment>
<dbReference type="GO" id="GO:0004239">
    <property type="term" value="F:initiator methionyl aminopeptidase activity"/>
    <property type="evidence" value="ECO:0007669"/>
    <property type="project" value="UniProtKB-EC"/>
</dbReference>
<comment type="cofactor">
    <cofactor evidence="3">
        <name>Co(2+)</name>
        <dbReference type="ChEBI" id="CHEBI:48828"/>
    </cofactor>
</comment>
<dbReference type="InterPro" id="IPR000994">
    <property type="entry name" value="Pept_M24"/>
</dbReference>
<protein>
    <submittedName>
        <fullName evidence="10">Metallopeptidase family M24</fullName>
    </submittedName>
</protein>
<dbReference type="InterPro" id="IPR050247">
    <property type="entry name" value="Met_Aminopeptidase_Type2"/>
</dbReference>
<dbReference type="CDD" id="cd01088">
    <property type="entry name" value="MetAP2"/>
    <property type="match status" value="1"/>
</dbReference>
<dbReference type="PANTHER" id="PTHR45777:SF2">
    <property type="entry name" value="METHIONINE AMINOPEPTIDASE 2"/>
    <property type="match status" value="1"/>
</dbReference>
<dbReference type="InterPro" id="IPR002468">
    <property type="entry name" value="Pept_M24A_MAP2"/>
</dbReference>
<evidence type="ECO:0000256" key="6">
    <source>
        <dbReference type="ARBA" id="ARBA00022670"/>
    </source>
</evidence>
<evidence type="ECO:0000256" key="4">
    <source>
        <dbReference type="ARBA" id="ARBA00001954"/>
    </source>
</evidence>
<dbReference type="Pfam" id="PF00557">
    <property type="entry name" value="Peptidase_M24"/>
    <property type="match status" value="1"/>
</dbReference>
<sequence>MFYSTQGKLSNDDSHSYDKYENMLQDLRKAAEIHKKVRNYARQFLTPGQDLLEFCNKLEEKNRELSQSQDYSNGIGFPTGASINHCAAHFTPTIGDNIKLTNNDVLKVDFGTHVNGWIIDSAFTHSFDPKYDKLLEAAQEATNTGIKEAGIDARLGEIGGAIQETMESFEIELDGKTVPIKSVKNLGGHNIQPYKIHAGKYIPCIKTNDNTKMEEGEVYAVETFATTGSGIVREHEPTSHFMKNINAPYNNLKHKVSKKLLSHINKKYNTLPFCDKWLQQDKTSGFHKIGLEELCKQQIITKYPPLYDVRGSYVAQFEHTIVLKPSGKEILSKGGDY</sequence>
<reference evidence="10" key="1">
    <citation type="submission" date="2019-09" db="EMBL/GenBank/DDBJ databases">
        <authorList>
            <person name="Needham M D."/>
        </authorList>
    </citation>
    <scope>NUCLEOTIDE SEQUENCE</scope>
</reference>
<name>A0A5E8CIM5_9ZZZZ</name>
<dbReference type="GO" id="GO:0070006">
    <property type="term" value="F:metalloaminopeptidase activity"/>
    <property type="evidence" value="ECO:0007669"/>
    <property type="project" value="InterPro"/>
</dbReference>
<evidence type="ECO:0000313" key="10">
    <source>
        <dbReference type="EMBL" id="VVU94927.1"/>
    </source>
</evidence>
<dbReference type="PROSITE" id="PS01202">
    <property type="entry name" value="MAP_2"/>
    <property type="match status" value="1"/>
</dbReference>
<dbReference type="InterPro" id="IPR036005">
    <property type="entry name" value="Creatinase/aminopeptidase-like"/>
</dbReference>
<dbReference type="GO" id="GO:0006508">
    <property type="term" value="P:proteolysis"/>
    <property type="evidence" value="ECO:0007669"/>
    <property type="project" value="UniProtKB-KW"/>
</dbReference>
<dbReference type="GO" id="GO:0005737">
    <property type="term" value="C:cytoplasm"/>
    <property type="evidence" value="ECO:0007669"/>
    <property type="project" value="TreeGrafter"/>
</dbReference>
<dbReference type="Gene3D" id="1.10.10.10">
    <property type="entry name" value="Winged helix-like DNA-binding domain superfamily/Winged helix DNA-binding domain"/>
    <property type="match status" value="1"/>
</dbReference>
<dbReference type="SUPFAM" id="SSF55920">
    <property type="entry name" value="Creatinase/aminopeptidase"/>
    <property type="match status" value="1"/>
</dbReference>